<dbReference type="RefSeq" id="WP_184569443.1">
    <property type="nucleotide sequence ID" value="NZ_JACHJL010000002.1"/>
</dbReference>
<proteinExistence type="predicted"/>
<reference evidence="3 4" key="1">
    <citation type="submission" date="2020-08" db="EMBL/GenBank/DDBJ databases">
        <title>Genomic Encyclopedia of Type Strains, Phase III (KMG-III): the genomes of soil and plant-associated and newly described type strains.</title>
        <authorList>
            <person name="Whitman W."/>
        </authorList>
    </citation>
    <scope>NUCLEOTIDE SEQUENCE [LARGE SCALE GENOMIC DNA]</scope>
    <source>
        <strain evidence="3 4">CECT 8305</strain>
    </source>
</reference>
<organism evidence="3 4">
    <name type="scientific">Streptomyces zagrosensis</name>
    <dbReference type="NCBI Taxonomy" id="1042984"/>
    <lineage>
        <taxon>Bacteria</taxon>
        <taxon>Bacillati</taxon>
        <taxon>Actinomycetota</taxon>
        <taxon>Actinomycetes</taxon>
        <taxon>Kitasatosporales</taxon>
        <taxon>Streptomycetaceae</taxon>
        <taxon>Streptomyces</taxon>
    </lineage>
</organism>
<evidence type="ECO:0008006" key="5">
    <source>
        <dbReference type="Google" id="ProtNLM"/>
    </source>
</evidence>
<dbReference type="EMBL" id="JACHJL010000002">
    <property type="protein sequence ID" value="MBB5934203.1"/>
    <property type="molecule type" value="Genomic_DNA"/>
</dbReference>
<keyword evidence="4" id="KW-1185">Reference proteome</keyword>
<dbReference type="Proteomes" id="UP000588098">
    <property type="component" value="Unassembled WGS sequence"/>
</dbReference>
<sequence>MRLHFTLLAKPALATLLAIGLATGCSWVETTPESNSDFQERLPADPDKARSKKNALDFRAWVSAHGTPPQREAATHVQRIIGEWDAQTGRAYISTDINGGIKPVEDSMAAAMALAAAFDHWKTSKQSSVSVYDVMGNALIANYEF</sequence>
<gene>
    <name evidence="3" type="ORF">FHS42_001229</name>
</gene>
<dbReference type="PROSITE" id="PS51257">
    <property type="entry name" value="PROKAR_LIPOPROTEIN"/>
    <property type="match status" value="1"/>
</dbReference>
<keyword evidence="2" id="KW-0732">Signal</keyword>
<evidence type="ECO:0000313" key="3">
    <source>
        <dbReference type="EMBL" id="MBB5934203.1"/>
    </source>
</evidence>
<evidence type="ECO:0000256" key="1">
    <source>
        <dbReference type="SAM" id="MobiDB-lite"/>
    </source>
</evidence>
<feature type="chain" id="PRO_5031028512" description="Lipoprotein" evidence="2">
    <location>
        <begin position="29"/>
        <end position="145"/>
    </location>
</feature>
<name>A0A7W9UWV3_9ACTN</name>
<feature type="signal peptide" evidence="2">
    <location>
        <begin position="1"/>
        <end position="28"/>
    </location>
</feature>
<accession>A0A7W9UWV3</accession>
<dbReference type="AlphaFoldDB" id="A0A7W9UWV3"/>
<protein>
    <recommendedName>
        <fullName evidence="5">Lipoprotein</fullName>
    </recommendedName>
</protein>
<feature type="region of interest" description="Disordered" evidence="1">
    <location>
        <begin position="30"/>
        <end position="49"/>
    </location>
</feature>
<evidence type="ECO:0000256" key="2">
    <source>
        <dbReference type="SAM" id="SignalP"/>
    </source>
</evidence>
<feature type="compositionally biased region" description="Basic and acidic residues" evidence="1">
    <location>
        <begin position="38"/>
        <end position="49"/>
    </location>
</feature>
<evidence type="ECO:0000313" key="4">
    <source>
        <dbReference type="Proteomes" id="UP000588098"/>
    </source>
</evidence>
<comment type="caution">
    <text evidence="3">The sequence shown here is derived from an EMBL/GenBank/DDBJ whole genome shotgun (WGS) entry which is preliminary data.</text>
</comment>